<evidence type="ECO:0000259" key="8">
    <source>
        <dbReference type="PROSITE" id="PS51733"/>
    </source>
</evidence>
<comment type="pathway">
    <text evidence="1">Protein modification; protein lipoylation via exogenous pathway; protein N(6)-(lipoyl)lysine from lipoate: step 2/2.</text>
</comment>
<sequence length="333" mass="38516">MNTHPKSTEIFLTKTTDPFFNIALEEWLLKQYKSENNIIFLWQNFNSIIIGRNQNTHLEINQKLVDQYNIKVARRLSGGGAVFQDAFNQCWTFIIKEARAGDYRFFATPVLAFLKEIGVDAEFFGRNDLTVQGKKISGTSQIVYGDYVLCHGTILFDVDPVMMTSVLTPNLEKLSSKGIDSVRKRILNLKEVLPDWSFEQFQAAFFQFLEKYFNTQIKELPAEAIRFATEAAAKKFSTWEWNFGESREFEFIKKQYFANKGTITLSFNTNKNTIEQLKIHGDFLSTKELSFIELLLVGCRYDQKSVETLLEKIDLTPYLGGITKEDFIMCMFN</sequence>
<evidence type="ECO:0000256" key="5">
    <source>
        <dbReference type="ARBA" id="ARBA00022741"/>
    </source>
</evidence>
<dbReference type="EMBL" id="JAUSWO010000001">
    <property type="protein sequence ID" value="MDQ0513897.1"/>
    <property type="molecule type" value="Genomic_DNA"/>
</dbReference>
<keyword evidence="5" id="KW-0547">Nucleotide-binding</keyword>
<dbReference type="CDD" id="cd16443">
    <property type="entry name" value="LplA"/>
    <property type="match status" value="1"/>
</dbReference>
<dbReference type="InterPro" id="IPR004143">
    <property type="entry name" value="BPL_LPL_catalytic"/>
</dbReference>
<dbReference type="NCBIfam" id="TIGR00545">
    <property type="entry name" value="lipoyltrans"/>
    <property type="match status" value="1"/>
</dbReference>
<dbReference type="Pfam" id="PF10437">
    <property type="entry name" value="Lip_prot_lig_C"/>
    <property type="match status" value="1"/>
</dbReference>
<keyword evidence="6" id="KW-0067">ATP-binding</keyword>
<dbReference type="SUPFAM" id="SSF55681">
    <property type="entry name" value="Class II aaRS and biotin synthetases"/>
    <property type="match status" value="1"/>
</dbReference>
<dbReference type="Proteomes" id="UP001240643">
    <property type="component" value="Unassembled WGS sequence"/>
</dbReference>
<dbReference type="SUPFAM" id="SSF82649">
    <property type="entry name" value="SufE/NifU"/>
    <property type="match status" value="1"/>
</dbReference>
<evidence type="ECO:0000313" key="10">
    <source>
        <dbReference type="Proteomes" id="UP001240643"/>
    </source>
</evidence>
<evidence type="ECO:0000256" key="1">
    <source>
        <dbReference type="ARBA" id="ARBA00005085"/>
    </source>
</evidence>
<proteinExistence type="predicted"/>
<dbReference type="EC" id="6.3.1.20" evidence="3"/>
<dbReference type="RefSeq" id="WP_256547409.1">
    <property type="nucleotide sequence ID" value="NZ_CP101809.1"/>
</dbReference>
<dbReference type="InterPro" id="IPR004562">
    <property type="entry name" value="LipoylTrfase_LipoateP_Ligase"/>
</dbReference>
<protein>
    <recommendedName>
        <fullName evidence="3">lipoate--protein ligase</fullName>
        <ecNumber evidence="3">6.3.1.20</ecNumber>
    </recommendedName>
</protein>
<evidence type="ECO:0000256" key="7">
    <source>
        <dbReference type="ARBA" id="ARBA00048037"/>
    </source>
</evidence>
<feature type="domain" description="BPL/LPL catalytic" evidence="8">
    <location>
        <begin position="33"/>
        <end position="217"/>
    </location>
</feature>
<dbReference type="InterPro" id="IPR019491">
    <property type="entry name" value="Lipoate_protein_ligase_C"/>
</dbReference>
<gene>
    <name evidence="9" type="ORF">J2Z62_000335</name>
</gene>
<dbReference type="PANTHER" id="PTHR12561">
    <property type="entry name" value="LIPOATE-PROTEIN LIGASE"/>
    <property type="match status" value="1"/>
</dbReference>
<dbReference type="PROSITE" id="PS51733">
    <property type="entry name" value="BPL_LPL_CATALYTIC"/>
    <property type="match status" value="1"/>
</dbReference>
<accession>A0ABU0LYW3</accession>
<keyword evidence="4 9" id="KW-0436">Ligase</keyword>
<dbReference type="Gene3D" id="3.30.930.10">
    <property type="entry name" value="Bira Bifunctional Protein, Domain 2"/>
    <property type="match status" value="1"/>
</dbReference>
<evidence type="ECO:0000256" key="6">
    <source>
        <dbReference type="ARBA" id="ARBA00022840"/>
    </source>
</evidence>
<dbReference type="GO" id="GO:0016979">
    <property type="term" value="F:lipoate-protein ligase activity"/>
    <property type="evidence" value="ECO:0007669"/>
    <property type="project" value="UniProtKB-EC"/>
</dbReference>
<evidence type="ECO:0000256" key="2">
    <source>
        <dbReference type="ARBA" id="ARBA00005124"/>
    </source>
</evidence>
<name>A0ABU0LYW3_9BACT</name>
<dbReference type="Gene3D" id="3.30.390.50">
    <property type="entry name" value="CO dehydrogenase flavoprotein, C-terminal domain"/>
    <property type="match status" value="1"/>
</dbReference>
<dbReference type="InterPro" id="IPR045864">
    <property type="entry name" value="aa-tRNA-synth_II/BPL/LPL"/>
</dbReference>
<keyword evidence="10" id="KW-1185">Reference proteome</keyword>
<evidence type="ECO:0000256" key="3">
    <source>
        <dbReference type="ARBA" id="ARBA00012367"/>
    </source>
</evidence>
<evidence type="ECO:0000256" key="4">
    <source>
        <dbReference type="ARBA" id="ARBA00022598"/>
    </source>
</evidence>
<comment type="pathway">
    <text evidence="2">Protein modification; protein lipoylation via exogenous pathway; protein N(6)-(lipoyl)lysine from lipoate: step 1/2.</text>
</comment>
<dbReference type="Pfam" id="PF21948">
    <property type="entry name" value="LplA-B_cat"/>
    <property type="match status" value="1"/>
</dbReference>
<comment type="caution">
    <text evidence="9">The sequence shown here is derived from an EMBL/GenBank/DDBJ whole genome shotgun (WGS) entry which is preliminary data.</text>
</comment>
<organism evidence="9 10">
    <name type="scientific">Mycoplasmoides fastidiosum</name>
    <dbReference type="NCBI Taxonomy" id="92758"/>
    <lineage>
        <taxon>Bacteria</taxon>
        <taxon>Bacillati</taxon>
        <taxon>Mycoplasmatota</taxon>
        <taxon>Mycoplasmoidales</taxon>
        <taxon>Mycoplasmoidaceae</taxon>
        <taxon>Mycoplasmoides</taxon>
    </lineage>
</organism>
<reference evidence="9" key="1">
    <citation type="submission" date="2023-07" db="EMBL/GenBank/DDBJ databases">
        <title>Genomic Encyclopedia of Type Strains, Phase IV (KMG-IV): sequencing the most valuable type-strain genomes for metagenomic binning, comparative biology and taxonomic classification.</title>
        <authorList>
            <person name="Goeker M."/>
        </authorList>
    </citation>
    <scope>NUCLEOTIDE SEQUENCE [LARGE SCALE GENOMIC DNA]</scope>
    <source>
        <strain evidence="9">DSM 21204</strain>
    </source>
</reference>
<comment type="catalytic activity">
    <reaction evidence="7">
        <text>L-lysyl-[lipoyl-carrier protein] + (R)-lipoate + ATP = N(6)-[(R)-lipoyl]-L-lysyl-[lipoyl-carrier protein] + AMP + diphosphate + H(+)</text>
        <dbReference type="Rhea" id="RHEA:49288"/>
        <dbReference type="Rhea" id="RHEA-COMP:10500"/>
        <dbReference type="Rhea" id="RHEA-COMP:10502"/>
        <dbReference type="ChEBI" id="CHEBI:15378"/>
        <dbReference type="ChEBI" id="CHEBI:29969"/>
        <dbReference type="ChEBI" id="CHEBI:30616"/>
        <dbReference type="ChEBI" id="CHEBI:33019"/>
        <dbReference type="ChEBI" id="CHEBI:83088"/>
        <dbReference type="ChEBI" id="CHEBI:83099"/>
        <dbReference type="ChEBI" id="CHEBI:456215"/>
        <dbReference type="EC" id="6.3.1.20"/>
    </reaction>
</comment>
<evidence type="ECO:0000313" key="9">
    <source>
        <dbReference type="EMBL" id="MDQ0513897.1"/>
    </source>
</evidence>
<dbReference type="PANTHER" id="PTHR12561:SF3">
    <property type="entry name" value="LIPOYLTRANSFERASE 1, MITOCHONDRIAL"/>
    <property type="match status" value="1"/>
</dbReference>